<dbReference type="EMBL" id="CP155573">
    <property type="protein sequence ID" value="XFO64413.1"/>
    <property type="molecule type" value="Genomic_DNA"/>
</dbReference>
<proteinExistence type="predicted"/>
<gene>
    <name evidence="1" type="ORF">SPSIL_005150</name>
</gene>
<accession>A0ABZ3IGB1</accession>
<sequence length="80" mass="9123">MQSQKCGRQDKEICAGDNYRGLADVGDSVLDLHHQDIKGEFINRLRSNYVKNILQYSYDCERSNLANVKQKINFVSNGSL</sequence>
<evidence type="ECO:0000313" key="1">
    <source>
        <dbReference type="EMBL" id="XFO64413.1"/>
    </source>
</evidence>
<reference evidence="1" key="1">
    <citation type="submission" date="2024-05" db="EMBL/GenBank/DDBJ databases">
        <title>Isolation and characterization of Sporomusa carbonis sp. nov., a carboxydotrophic hydrogenogen in the genus of Sporomusa isolated from a charcoal burning pile.</title>
        <authorList>
            <person name="Boeer T."/>
            <person name="Rosenbaum F."/>
            <person name="Eysell L."/>
            <person name="Mueller V."/>
            <person name="Daniel R."/>
            <person name="Poehlein A."/>
        </authorList>
    </citation>
    <scope>NUCLEOTIDE SEQUENCE [LARGE SCALE GENOMIC DNA]</scope>
    <source>
        <strain evidence="1">DSM 10669</strain>
    </source>
</reference>
<evidence type="ECO:0000313" key="2">
    <source>
        <dbReference type="Proteomes" id="UP000216752"/>
    </source>
</evidence>
<organism evidence="1 2">
    <name type="scientific">Sporomusa silvacetica DSM 10669</name>
    <dbReference type="NCBI Taxonomy" id="1123289"/>
    <lineage>
        <taxon>Bacteria</taxon>
        <taxon>Bacillati</taxon>
        <taxon>Bacillota</taxon>
        <taxon>Negativicutes</taxon>
        <taxon>Selenomonadales</taxon>
        <taxon>Sporomusaceae</taxon>
        <taxon>Sporomusa</taxon>
    </lineage>
</organism>
<dbReference type="Proteomes" id="UP000216752">
    <property type="component" value="Chromosome"/>
</dbReference>
<name>A0ABZ3IGB1_9FIRM</name>
<keyword evidence="2" id="KW-1185">Reference proteome</keyword>
<protein>
    <submittedName>
        <fullName evidence="1">Uncharacterized protein</fullName>
    </submittedName>
</protein>